<evidence type="ECO:0000256" key="5">
    <source>
        <dbReference type="ARBA" id="ARBA00038359"/>
    </source>
</evidence>
<evidence type="ECO:0000256" key="1">
    <source>
        <dbReference type="ARBA" id="ARBA00004141"/>
    </source>
</evidence>
<feature type="transmembrane region" description="Helical" evidence="6">
    <location>
        <begin position="78"/>
        <end position="100"/>
    </location>
</feature>
<evidence type="ECO:0000256" key="2">
    <source>
        <dbReference type="ARBA" id="ARBA00022692"/>
    </source>
</evidence>
<dbReference type="OrthoDB" id="5417887at2759"/>
<feature type="transmembrane region" description="Helical" evidence="6">
    <location>
        <begin position="34"/>
        <end position="58"/>
    </location>
</feature>
<evidence type="ECO:0000259" key="7">
    <source>
        <dbReference type="Pfam" id="PF20684"/>
    </source>
</evidence>
<keyword evidence="9" id="KW-1185">Reference proteome</keyword>
<keyword evidence="2 6" id="KW-0812">Transmembrane</keyword>
<evidence type="ECO:0000256" key="3">
    <source>
        <dbReference type="ARBA" id="ARBA00022989"/>
    </source>
</evidence>
<reference evidence="8 9" key="1">
    <citation type="journal article" date="2018" name="PLoS Genet.">
        <title>Repeat elements organise 3D genome structure and mediate transcription in the filamentous fungus Epichloe festucae.</title>
        <authorList>
            <person name="Winter D.J."/>
            <person name="Ganley A.R.D."/>
            <person name="Young C.A."/>
            <person name="Liachko I."/>
            <person name="Schardl C.L."/>
            <person name="Dupont P.Y."/>
            <person name="Berry D."/>
            <person name="Ram A."/>
            <person name="Scott B."/>
            <person name="Cox M.P."/>
        </authorList>
    </citation>
    <scope>NUCLEOTIDE SEQUENCE [LARGE SCALE GENOMIC DNA]</scope>
    <source>
        <strain evidence="8 9">Fl1</strain>
    </source>
</reference>
<dbReference type="Proteomes" id="UP000594364">
    <property type="component" value="Chromosome 1"/>
</dbReference>
<comment type="subcellular location">
    <subcellularLocation>
        <location evidence="1">Membrane</location>
        <topology evidence="1">Multi-pass membrane protein</topology>
    </subcellularLocation>
</comment>
<feature type="transmembrane region" description="Helical" evidence="6">
    <location>
        <begin position="152"/>
        <end position="183"/>
    </location>
</feature>
<keyword evidence="3 6" id="KW-1133">Transmembrane helix</keyword>
<dbReference type="GO" id="GO:0016020">
    <property type="term" value="C:membrane"/>
    <property type="evidence" value="ECO:0007669"/>
    <property type="project" value="UniProtKB-SubCell"/>
</dbReference>
<dbReference type="AlphaFoldDB" id="A0A7S9KJA9"/>
<feature type="transmembrane region" description="Helical" evidence="6">
    <location>
        <begin position="112"/>
        <end position="132"/>
    </location>
</feature>
<comment type="similarity">
    <text evidence="5">Belongs to the SAT4 family.</text>
</comment>
<keyword evidence="4 6" id="KW-0472">Membrane</keyword>
<sequence>MLAINIVFTPICTAVVSLRIWVTLTSRCFGLEDWLMCIGALLNLVHNGVVIWGTFTGVGTPDSKLTTAIMIEGAKSVTFWQVFYVSGPLFIKASICVQLLRIANNKLCKMFLWCLIALTVLTTLAAMIVGLIRCRPLAASWDPTLGTCMDQSSLVILTYVVSGMNIIIDWSVAIVPVIILWNVQMHKTLKIMAKLVMGIGALASVATIVRLPYSAAYSKPSDRLCMYSKSFCKNLT</sequence>
<organism evidence="8 9">
    <name type="scientific">Epichloe festucae (strain Fl1)</name>
    <dbReference type="NCBI Taxonomy" id="877507"/>
    <lineage>
        <taxon>Eukaryota</taxon>
        <taxon>Fungi</taxon>
        <taxon>Dikarya</taxon>
        <taxon>Ascomycota</taxon>
        <taxon>Pezizomycotina</taxon>
        <taxon>Sordariomycetes</taxon>
        <taxon>Hypocreomycetidae</taxon>
        <taxon>Hypocreales</taxon>
        <taxon>Clavicipitaceae</taxon>
        <taxon>Epichloe</taxon>
    </lineage>
</organism>
<feature type="domain" description="Rhodopsin" evidence="7">
    <location>
        <begin position="18"/>
        <end position="224"/>
    </location>
</feature>
<feature type="transmembrane region" description="Helical" evidence="6">
    <location>
        <begin position="6"/>
        <end position="22"/>
    </location>
</feature>
<name>A0A7S9KJA9_EPIFF</name>
<accession>A0A7S9KJA9</accession>
<feature type="transmembrane region" description="Helical" evidence="6">
    <location>
        <begin position="195"/>
        <end position="213"/>
    </location>
</feature>
<evidence type="ECO:0000313" key="9">
    <source>
        <dbReference type="Proteomes" id="UP000594364"/>
    </source>
</evidence>
<protein>
    <recommendedName>
        <fullName evidence="7">Rhodopsin domain-containing protein</fullName>
    </recommendedName>
</protein>
<proteinExistence type="inferred from homology"/>
<dbReference type="Pfam" id="PF20684">
    <property type="entry name" value="Fung_rhodopsin"/>
    <property type="match status" value="1"/>
</dbReference>
<dbReference type="EMBL" id="CP031385">
    <property type="protein sequence ID" value="QPG93470.1"/>
    <property type="molecule type" value="Genomic_DNA"/>
</dbReference>
<evidence type="ECO:0000313" key="8">
    <source>
        <dbReference type="EMBL" id="QPG93470.1"/>
    </source>
</evidence>
<gene>
    <name evidence="8" type="ORF">C2857_000066</name>
</gene>
<dbReference type="PANTHER" id="PTHR33048:SF15">
    <property type="entry name" value="INTEGRAL MEMBRANE PROTEIN"/>
    <property type="match status" value="1"/>
</dbReference>
<dbReference type="PANTHER" id="PTHR33048">
    <property type="entry name" value="PTH11-LIKE INTEGRAL MEMBRANE PROTEIN (AFU_ORTHOLOGUE AFUA_5G11245)"/>
    <property type="match status" value="1"/>
</dbReference>
<dbReference type="InterPro" id="IPR049326">
    <property type="entry name" value="Rhodopsin_dom_fungi"/>
</dbReference>
<evidence type="ECO:0000256" key="6">
    <source>
        <dbReference type="SAM" id="Phobius"/>
    </source>
</evidence>
<dbReference type="InterPro" id="IPR052337">
    <property type="entry name" value="SAT4-like"/>
</dbReference>
<evidence type="ECO:0000256" key="4">
    <source>
        <dbReference type="ARBA" id="ARBA00023136"/>
    </source>
</evidence>